<sequence>MSTQGITLKGMTWNHPRGYDPMVACSRLWEERTGVTITWDKRSLQDFETYPVEDLARAYDLIVIDHPHVGQITRETCLAPLDVPEKAAEAEALRAGSVGASFPSYHWQGRQWGLPIDAATQVQAVRPDLLSAPPQRWDAVIDLAREGRVLLPLRPPHSLMCFYTLAANLGTPCAVDGAEFIATEAGAGAFEALRELAALVPSMCFEMDPIAVLEAMAETGSAYVLAPLIYGYVSYAMAGFREKPVHFCDIPSAGKNGPVGSALGGTGIAVSAFSSSPRDAIDFAYWIASGDVQKGLYAASGGQPGHAAAWEDGAVNASTADFYRATRATLEAAWVRPRHDGYMPFQQAASDRINRGLLEKHPAAEVVADLNRLFRESFKTI</sequence>
<evidence type="ECO:0000313" key="3">
    <source>
        <dbReference type="Proteomes" id="UP001139089"/>
    </source>
</evidence>
<gene>
    <name evidence="2" type="ORF">LRX75_00480</name>
</gene>
<protein>
    <submittedName>
        <fullName evidence="2">Extracellular solute-binding protein</fullName>
    </submittedName>
</protein>
<dbReference type="InterPro" id="IPR006059">
    <property type="entry name" value="SBP"/>
</dbReference>
<dbReference type="Pfam" id="PF13416">
    <property type="entry name" value="SBP_bac_8"/>
    <property type="match status" value="1"/>
</dbReference>
<organism evidence="2 3">
    <name type="scientific">Rhizobium quercicola</name>
    <dbReference type="NCBI Taxonomy" id="2901226"/>
    <lineage>
        <taxon>Bacteria</taxon>
        <taxon>Pseudomonadati</taxon>
        <taxon>Pseudomonadota</taxon>
        <taxon>Alphaproteobacteria</taxon>
        <taxon>Hyphomicrobiales</taxon>
        <taxon>Rhizobiaceae</taxon>
        <taxon>Rhizobium/Agrobacterium group</taxon>
        <taxon>Rhizobium</taxon>
    </lineage>
</organism>
<dbReference type="Proteomes" id="UP001139089">
    <property type="component" value="Unassembled WGS sequence"/>
</dbReference>
<dbReference type="AlphaFoldDB" id="A0A9X1SYM9"/>
<comment type="caution">
    <text evidence="2">The sequence shown here is derived from an EMBL/GenBank/DDBJ whole genome shotgun (WGS) entry which is preliminary data.</text>
</comment>
<keyword evidence="1" id="KW-0574">Periplasm</keyword>
<dbReference type="EMBL" id="JAJOZR010000001">
    <property type="protein sequence ID" value="MCD7107502.1"/>
    <property type="molecule type" value="Genomic_DNA"/>
</dbReference>
<keyword evidence="3" id="KW-1185">Reference proteome</keyword>
<reference evidence="2" key="1">
    <citation type="submission" date="2021-12" db="EMBL/GenBank/DDBJ databases">
        <authorList>
            <person name="Li Y."/>
        </authorList>
    </citation>
    <scope>NUCLEOTIDE SEQUENCE</scope>
    <source>
        <strain evidence="2">DKSPLA3</strain>
    </source>
</reference>
<name>A0A9X1SYM9_9HYPH</name>
<dbReference type="Gene3D" id="3.40.190.10">
    <property type="entry name" value="Periplasmic binding protein-like II"/>
    <property type="match status" value="2"/>
</dbReference>
<evidence type="ECO:0000313" key="2">
    <source>
        <dbReference type="EMBL" id="MCD7107502.1"/>
    </source>
</evidence>
<dbReference type="SUPFAM" id="SSF53850">
    <property type="entry name" value="Periplasmic binding protein-like II"/>
    <property type="match status" value="1"/>
</dbReference>
<evidence type="ECO:0000256" key="1">
    <source>
        <dbReference type="ARBA" id="ARBA00022764"/>
    </source>
</evidence>
<proteinExistence type="predicted"/>
<accession>A0A9X1SYM9</accession>